<accession>A0AAW1JR90</accession>
<dbReference type="SMART" id="SM00119">
    <property type="entry name" value="HECTc"/>
    <property type="match status" value="1"/>
</dbReference>
<feature type="compositionally biased region" description="Polar residues" evidence="7">
    <location>
        <begin position="71"/>
        <end position="80"/>
    </location>
</feature>
<dbReference type="SMART" id="SM00213">
    <property type="entry name" value="UBQ"/>
    <property type="match status" value="1"/>
</dbReference>
<evidence type="ECO:0000313" key="10">
    <source>
        <dbReference type="EMBL" id="KAK9706326.1"/>
    </source>
</evidence>
<dbReference type="InterPro" id="IPR050409">
    <property type="entry name" value="E3_ubiq-protein_ligase"/>
</dbReference>
<dbReference type="PANTHER" id="PTHR11254:SF424">
    <property type="entry name" value="E3 UBIQUITIN-PROTEIN LIGASE UPL5"/>
    <property type="match status" value="1"/>
</dbReference>
<gene>
    <name evidence="10" type="ORF">RND81_07G116800</name>
</gene>
<protein>
    <recommendedName>
        <fullName evidence="3">HECT-type E3 ubiquitin transferase</fullName>
        <ecNumber evidence="3">2.3.2.26</ecNumber>
    </recommendedName>
</protein>
<name>A0AAW1JR90_SAPOF</name>
<dbReference type="InterPro" id="IPR000569">
    <property type="entry name" value="HECT_dom"/>
</dbReference>
<keyword evidence="5 6" id="KW-0833">Ubl conjugation pathway</keyword>
<organism evidence="10 11">
    <name type="scientific">Saponaria officinalis</name>
    <name type="common">Common soapwort</name>
    <name type="synonym">Lychnis saponaria</name>
    <dbReference type="NCBI Taxonomy" id="3572"/>
    <lineage>
        <taxon>Eukaryota</taxon>
        <taxon>Viridiplantae</taxon>
        <taxon>Streptophyta</taxon>
        <taxon>Embryophyta</taxon>
        <taxon>Tracheophyta</taxon>
        <taxon>Spermatophyta</taxon>
        <taxon>Magnoliopsida</taxon>
        <taxon>eudicotyledons</taxon>
        <taxon>Gunneridae</taxon>
        <taxon>Pentapetalae</taxon>
        <taxon>Caryophyllales</taxon>
        <taxon>Caryophyllaceae</taxon>
        <taxon>Caryophylleae</taxon>
        <taxon>Saponaria</taxon>
    </lineage>
</organism>
<dbReference type="InterPro" id="IPR029071">
    <property type="entry name" value="Ubiquitin-like_domsf"/>
</dbReference>
<dbReference type="Gene3D" id="3.30.2410.10">
    <property type="entry name" value="Hect, E3 ligase catalytic domain"/>
    <property type="match status" value="1"/>
</dbReference>
<dbReference type="InterPro" id="IPR000626">
    <property type="entry name" value="Ubiquitin-like_dom"/>
</dbReference>
<proteinExistence type="predicted"/>
<evidence type="ECO:0000256" key="1">
    <source>
        <dbReference type="ARBA" id="ARBA00000885"/>
    </source>
</evidence>
<dbReference type="InterPro" id="IPR035983">
    <property type="entry name" value="Hect_E3_ubiquitin_ligase"/>
</dbReference>
<feature type="region of interest" description="Disordered" evidence="7">
    <location>
        <begin position="61"/>
        <end position="99"/>
    </location>
</feature>
<evidence type="ECO:0000259" key="8">
    <source>
        <dbReference type="PROSITE" id="PS50053"/>
    </source>
</evidence>
<evidence type="ECO:0000256" key="2">
    <source>
        <dbReference type="ARBA" id="ARBA00004906"/>
    </source>
</evidence>
<dbReference type="InterPro" id="IPR019956">
    <property type="entry name" value="Ubiquitin_dom"/>
</dbReference>
<evidence type="ECO:0000256" key="3">
    <source>
        <dbReference type="ARBA" id="ARBA00012485"/>
    </source>
</evidence>
<feature type="domain" description="HECT" evidence="9">
    <location>
        <begin position="557"/>
        <end position="898"/>
    </location>
</feature>
<evidence type="ECO:0000256" key="6">
    <source>
        <dbReference type="PROSITE-ProRule" id="PRU00104"/>
    </source>
</evidence>
<dbReference type="GO" id="GO:0006511">
    <property type="term" value="P:ubiquitin-dependent protein catabolic process"/>
    <property type="evidence" value="ECO:0007669"/>
    <property type="project" value="TreeGrafter"/>
</dbReference>
<dbReference type="SUPFAM" id="SSF54236">
    <property type="entry name" value="Ubiquitin-like"/>
    <property type="match status" value="1"/>
</dbReference>
<dbReference type="FunFam" id="3.30.2410.10:FF:000020">
    <property type="entry name" value="E3 ubiquitin-protein ligase UPL5"/>
    <property type="match status" value="1"/>
</dbReference>
<keyword evidence="11" id="KW-1185">Reference proteome</keyword>
<dbReference type="Gene3D" id="3.10.20.90">
    <property type="entry name" value="Phosphatidylinositol 3-kinase Catalytic Subunit, Chain A, domain 1"/>
    <property type="match status" value="1"/>
</dbReference>
<feature type="domain" description="Ubiquitin-like" evidence="8">
    <location>
        <begin position="103"/>
        <end position="179"/>
    </location>
</feature>
<dbReference type="Gene3D" id="3.30.2160.10">
    <property type="entry name" value="Hect, E3 ligase catalytic domain"/>
    <property type="match status" value="1"/>
</dbReference>
<dbReference type="PROSITE" id="PS50237">
    <property type="entry name" value="HECT"/>
    <property type="match status" value="1"/>
</dbReference>
<dbReference type="PRINTS" id="PR00348">
    <property type="entry name" value="UBIQUITIN"/>
</dbReference>
<comment type="caution">
    <text evidence="10">The sequence shown here is derived from an EMBL/GenBank/DDBJ whole genome shotgun (WGS) entry which is preliminary data.</text>
</comment>
<dbReference type="PANTHER" id="PTHR11254">
    <property type="entry name" value="HECT DOMAIN UBIQUITIN-PROTEIN LIGASE"/>
    <property type="match status" value="1"/>
</dbReference>
<dbReference type="Gene3D" id="3.90.1750.10">
    <property type="entry name" value="Hect, E3 ligase catalytic domains"/>
    <property type="match status" value="1"/>
</dbReference>
<dbReference type="EC" id="2.3.2.26" evidence="3"/>
<dbReference type="EMBL" id="JBDFQZ010000007">
    <property type="protein sequence ID" value="KAK9706326.1"/>
    <property type="molecule type" value="Genomic_DNA"/>
</dbReference>
<dbReference type="Pfam" id="PF00632">
    <property type="entry name" value="HECT"/>
    <property type="match status" value="1"/>
</dbReference>
<dbReference type="GO" id="GO:0061630">
    <property type="term" value="F:ubiquitin protein ligase activity"/>
    <property type="evidence" value="ECO:0007669"/>
    <property type="project" value="UniProtKB-EC"/>
</dbReference>
<dbReference type="AlphaFoldDB" id="A0AAW1JR90"/>
<evidence type="ECO:0000256" key="5">
    <source>
        <dbReference type="ARBA" id="ARBA00022786"/>
    </source>
</evidence>
<comment type="pathway">
    <text evidence="2">Protein modification; protein ubiquitination.</text>
</comment>
<evidence type="ECO:0000313" key="11">
    <source>
        <dbReference type="Proteomes" id="UP001443914"/>
    </source>
</evidence>
<reference evidence="10" key="1">
    <citation type="submission" date="2024-03" db="EMBL/GenBank/DDBJ databases">
        <title>WGS assembly of Saponaria officinalis var. Norfolk2.</title>
        <authorList>
            <person name="Jenkins J."/>
            <person name="Shu S."/>
            <person name="Grimwood J."/>
            <person name="Barry K."/>
            <person name="Goodstein D."/>
            <person name="Schmutz J."/>
            <person name="Leebens-Mack J."/>
            <person name="Osbourn A."/>
        </authorList>
    </citation>
    <scope>NUCLEOTIDE SEQUENCE [LARGE SCALE GENOMIC DNA]</scope>
    <source>
        <strain evidence="10">JIC</strain>
    </source>
</reference>
<dbReference type="Proteomes" id="UP001443914">
    <property type="component" value="Unassembled WGS sequence"/>
</dbReference>
<dbReference type="CDD" id="cd00078">
    <property type="entry name" value="HECTc"/>
    <property type="match status" value="1"/>
</dbReference>
<dbReference type="GO" id="GO:0005737">
    <property type="term" value="C:cytoplasm"/>
    <property type="evidence" value="ECO:0007669"/>
    <property type="project" value="TreeGrafter"/>
</dbReference>
<feature type="region of interest" description="Disordered" evidence="7">
    <location>
        <begin position="1"/>
        <end position="23"/>
    </location>
</feature>
<dbReference type="GO" id="GO:0000209">
    <property type="term" value="P:protein polyubiquitination"/>
    <property type="evidence" value="ECO:0007669"/>
    <property type="project" value="TreeGrafter"/>
</dbReference>
<evidence type="ECO:0000256" key="7">
    <source>
        <dbReference type="SAM" id="MobiDB-lite"/>
    </source>
</evidence>
<keyword evidence="4" id="KW-0808">Transferase</keyword>
<dbReference type="SUPFAM" id="SSF56204">
    <property type="entry name" value="Hect, E3 ligase catalytic domain"/>
    <property type="match status" value="1"/>
</dbReference>
<evidence type="ECO:0000256" key="4">
    <source>
        <dbReference type="ARBA" id="ARBA00022679"/>
    </source>
</evidence>
<comment type="catalytic activity">
    <reaction evidence="1">
        <text>S-ubiquitinyl-[E2 ubiquitin-conjugating enzyme]-L-cysteine + [acceptor protein]-L-lysine = [E2 ubiquitin-conjugating enzyme]-L-cysteine + N(6)-ubiquitinyl-[acceptor protein]-L-lysine.</text>
        <dbReference type="EC" id="2.3.2.26"/>
    </reaction>
</comment>
<dbReference type="Pfam" id="PF00240">
    <property type="entry name" value="ubiquitin"/>
    <property type="match status" value="1"/>
</dbReference>
<sequence>MSAVDSPSTTNNNRHHRQTNFDYRSVLPSKRKVEDCDFIMSSEFCGGDDDSAASAAAVVSSSVSRHRKNPNSHSKPNSDQFKSDNRFLRGESSQSSGGGNSRLQFFVRMISGGKTLVLRGHLGDTVEVVHKKIEMMTGIPVKEQRLIYMGKQLQWEETLEACGVQNDAGLQLVGRMRSTDHPKAWRVISDMVNVICRVCKNESPTYNCRIVKAKLEQFMALPLDKESEFANWQYKADYYKIFLDACAPQALVMMYRSPEKRNQDVADECIRCFVSFVKDLGGTGRESGYCASMVLEFCRLLKMSVPDDDVLYVHCRSALGMMLDKVQMVSRPKHDRSIANGEITFVAFQDLFPFLNEIGQRLVKDLMLTVDSTAASGPSLRDVCDFSAFLQPISSFIARELASKVKCLVGDEADRLSNLFTTMLTLIDTCLGKMGGYLATKRKKDVEVHQNGWFHYLPILKDLSSIAPLYPGSQDWFWSIMRKNKIVVRSLVVLYASRVNDHGWLLKHRDVLDFESRRHLAMLMFPEVREDYEELHEMLIDRSQLLAESFEYISNAEPPSLHAGLFMEFKNEEATGPGVLREWFCLVCQAIFDPQNALFVACPLDRRRFYPNPASKVDPLHIRYFRFAGRIIALALMHKIQIGVVLDRVFFLQLAGQCVSVEDIKTADPCIYNSCKQILEMDPEFVDSDGLGLTFVTEVDELGSRKVVELCFGGKGIAVNSKNRAEYVHLIVQQHFVTSITEQVSSFSKGFADILRDSKLRTTFFESLELEELDWMLHGSESEEISVEDWKAHTEYHGYKKSDPQIVWFWEVVEQLNVEQMKTLLFFWTSVKYLPVEGFRGLASKLFIYKTLESHDRLPSSHTCFYRLCIPPYPTKAVMQDRVRVITQEHIGCSFGTW</sequence>
<evidence type="ECO:0000259" key="9">
    <source>
        <dbReference type="PROSITE" id="PS50237"/>
    </source>
</evidence>
<feature type="active site" description="Glycyl thioester intermediate" evidence="6">
    <location>
        <position position="864"/>
    </location>
</feature>
<dbReference type="PROSITE" id="PS50053">
    <property type="entry name" value="UBIQUITIN_2"/>
    <property type="match status" value="1"/>
</dbReference>